<evidence type="ECO:0000313" key="2">
    <source>
        <dbReference type="EMBL" id="CAB9494041.1"/>
    </source>
</evidence>
<organism evidence="2 3">
    <name type="scientific">Alteromonas macleodii</name>
    <name type="common">Pseudoalteromonas macleodii</name>
    <dbReference type="NCBI Taxonomy" id="28108"/>
    <lineage>
        <taxon>Bacteria</taxon>
        <taxon>Pseudomonadati</taxon>
        <taxon>Pseudomonadota</taxon>
        <taxon>Gammaproteobacteria</taxon>
        <taxon>Alteromonadales</taxon>
        <taxon>Alteromonadaceae</taxon>
        <taxon>Alteromonas/Salinimonas group</taxon>
        <taxon>Alteromonas</taxon>
    </lineage>
</organism>
<dbReference type="EMBL" id="LR812090">
    <property type="protein sequence ID" value="CAB9494041.1"/>
    <property type="molecule type" value="Genomic_DNA"/>
</dbReference>
<feature type="chain" id="PRO_5029885971" evidence="1">
    <location>
        <begin position="22"/>
        <end position="588"/>
    </location>
</feature>
<dbReference type="NCBIfam" id="TIGR03501">
    <property type="entry name" value="GlyGly_CTERM"/>
    <property type="match status" value="1"/>
</dbReference>
<reference evidence="2 3" key="1">
    <citation type="submission" date="2020-06" db="EMBL/GenBank/DDBJ databases">
        <authorList>
            <person name="Duchaud E."/>
        </authorList>
    </citation>
    <scope>NUCLEOTIDE SEQUENCE [LARGE SCALE GENOMIC DNA]</scope>
    <source>
        <strain evidence="2">Alteromonas fortis</strain>
    </source>
</reference>
<dbReference type="Pfam" id="PF11949">
    <property type="entry name" value="DUF3466"/>
    <property type="match status" value="1"/>
</dbReference>
<keyword evidence="1" id="KW-0732">Signal</keyword>
<sequence length="588" mass="64074">MKRTQLAAAVLLATGSVSAFAATYSVTPLPLQDTARNNFARSIDNSGKMLSVVQLEYNPPVDVEQLEEDTTFFDVNGSALENEDDARQGVFTNSDYTTIVNYLLSSSTATTGQKLAPFRTFLTDTQDTSLVPGLDEVTEKFDDYTRSVEAIGRDSLNGNFVVGDSSGLVVLDPYEDEDGDTINYTYAESAQQGFIQASGVSKALPAVDTTAGGFSSARAINANLQVAGFSTVSFQDQVDEAIETCADDELRGDQSEGRCLFTIYNGDFAVPRISSYFVNANSSLRTFFPGFVQLSEVNATIWQVDVNGDVISTDTYPLLFEPDEDDSAHYFTYAYDINDQGIAVGEGLTGDSVTINRPNQSGLTESERVATVFRDGETIELLPREENLISQAIAINDENWVTGAVLRSQSSTARSRLFVYNLDTQEQKYPDGFFVSAGVTANAINNNNIVVGKADVDATSDTLRETAAFMYNIDTEEFLDLNDLVSCDNTYELIEAVDINDDNEIIANARIKINSKYVTGVDIINSSGETELVDSVVAVKLSPIANGSIEDCEVPEDEQPFERSGASTGWLTFFGLFAAAFVRRRFKK</sequence>
<dbReference type="AlphaFoldDB" id="A0A6T9Y260"/>
<gene>
    <name evidence="2" type="ORF">ALFOR1_30983</name>
</gene>
<name>A0A6T9Y260_ALTMA</name>
<protein>
    <submittedName>
        <fullName evidence="2">GlyGly-CTERM domain</fullName>
    </submittedName>
</protein>
<feature type="signal peptide" evidence="1">
    <location>
        <begin position="1"/>
        <end position="21"/>
    </location>
</feature>
<dbReference type="RefSeq" id="WP_179983476.1">
    <property type="nucleotide sequence ID" value="NZ_LR812090.1"/>
</dbReference>
<accession>A0A6T9Y260</accession>
<dbReference type="InterPro" id="IPR020008">
    <property type="entry name" value="GlyGly_CTERM"/>
</dbReference>
<evidence type="ECO:0000313" key="3">
    <source>
        <dbReference type="Proteomes" id="UP000509458"/>
    </source>
</evidence>
<dbReference type="InterPro" id="IPR022562">
    <property type="entry name" value="DUF3466"/>
</dbReference>
<proteinExistence type="predicted"/>
<evidence type="ECO:0000256" key="1">
    <source>
        <dbReference type="SAM" id="SignalP"/>
    </source>
</evidence>
<dbReference type="Proteomes" id="UP000509458">
    <property type="component" value="Chromosome"/>
</dbReference>